<proteinExistence type="predicted"/>
<accession>A0A228IJY1</accession>
<reference evidence="1 2" key="2">
    <citation type="submission" date="2017-08" db="EMBL/GenBank/DDBJ databases">
        <title>WGS of novel Burkholderia cepaca complex species.</title>
        <authorList>
            <person name="Lipuma J."/>
            <person name="Spilker T."/>
        </authorList>
    </citation>
    <scope>NUCLEOTIDE SEQUENCE [LARGE SCALE GENOMIC DNA]</scope>
    <source>
        <strain evidence="1 2">AU17325</strain>
    </source>
</reference>
<evidence type="ECO:0000313" key="2">
    <source>
        <dbReference type="Proteomes" id="UP000214600"/>
    </source>
</evidence>
<dbReference type="AlphaFoldDB" id="A0A228IJY1"/>
<evidence type="ECO:0000313" key="1">
    <source>
        <dbReference type="EMBL" id="OXI42502.1"/>
    </source>
</evidence>
<gene>
    <name evidence="1" type="ORF">CFB84_21850</name>
</gene>
<dbReference type="Proteomes" id="UP000214600">
    <property type="component" value="Unassembled WGS sequence"/>
</dbReference>
<sequence length="59" mass="6896">MFFGQHRRSPVDAASRRRGMLQVRNDCAGCLRAIRIARLANAPRQYRRHRFIPRSAAPY</sequence>
<protein>
    <submittedName>
        <fullName evidence="1">Uncharacterized protein</fullName>
    </submittedName>
</protein>
<comment type="caution">
    <text evidence="1">The sequence shown here is derived from an EMBL/GenBank/DDBJ whole genome shotgun (WGS) entry which is preliminary data.</text>
</comment>
<name>A0A228IJY1_9BURK</name>
<dbReference type="EMBL" id="NKFA01000008">
    <property type="protein sequence ID" value="OXI42502.1"/>
    <property type="molecule type" value="Genomic_DNA"/>
</dbReference>
<reference evidence="2" key="1">
    <citation type="submission" date="2017-06" db="EMBL/GenBank/DDBJ databases">
        <authorList>
            <person name="LiPuma J."/>
            <person name="Spilker T."/>
        </authorList>
    </citation>
    <scope>NUCLEOTIDE SEQUENCE [LARGE SCALE GENOMIC DNA]</scope>
    <source>
        <strain evidence="2">AU17325</strain>
    </source>
</reference>
<organism evidence="1 2">
    <name type="scientific">Burkholderia aenigmatica</name>
    <dbReference type="NCBI Taxonomy" id="2015348"/>
    <lineage>
        <taxon>Bacteria</taxon>
        <taxon>Pseudomonadati</taxon>
        <taxon>Pseudomonadota</taxon>
        <taxon>Betaproteobacteria</taxon>
        <taxon>Burkholderiales</taxon>
        <taxon>Burkholderiaceae</taxon>
        <taxon>Burkholderia</taxon>
        <taxon>Burkholderia cepacia complex</taxon>
    </lineage>
</organism>